<evidence type="ECO:0000256" key="9">
    <source>
        <dbReference type="ARBA" id="ARBA00023146"/>
    </source>
</evidence>
<sequence length="824" mass="92454">MRGMRLLGMASDGRKQPPWTPPQARPDAQLPRLKIYNSLTRSKEDFVPVDPTGKMVTWYACGPTVYEDAHLGHAKNYVSTDIIRRIIKDYFGFRVKFVMNTTDIDDKIILQGRQQYLLARFKQEHAAEDGSVSDSVLAEAKAAFRHYIGKNLPSLPSDTSPETFSEAVDKAYKEKAEPPPLADAATAQQGQGVTVADLLLRAHIGTARSAAEALQAPGTLPDFFAKTDDVLLPHLDTLHGAEMDSNNHQIYLELTRKFERRFFEDMNALNVLAPDQLTRVTEYVPQIVRFVEKIVANGFGYATPDSSVYFDIDSFEKAGHSYSRLEPWNKNDRALQADGEGSLFKGRSMKRSENHFALWKASKPGEPAWPSPWGHGRPGWHIECSAMASEVIGKTIDIHSGGVDLRFPHHDNELAQSEAYWSTPGCQVQWTNYFIHMGQLRIRGLKMSKSLKNYTTIRTVLSQKEWTARSLRICFLLMPWQDGIEVTDELMKAVVGWEGKLNNFFLKSLDLWKHSRPKTTRQELGIADQQLLSALDKAKADVDTALCDSFNTSAVMRILSDLVTESNSAEALSDQTVILLARWVTRIVTIFGLDPEGDLSNPDRIGWSGLDIPEPAKPYIYPASQLRDKVLTLACSGSVDHVAIAKLADGITIAASTPVVESSQPYDQVLQQFRTNVKALAAQQAPAKDLLALCDQLRDVHLWNLGIYLEDRNNPQPALVRPLDKLLVEARAERESAGAARAKAKLEQEAREAEAEKELRERAKVDPLLMFRTSDEYLEWDENGIPTVDAAGNVVSKNRRKKLVKEWEKQKKRHEEWLATQQAA</sequence>
<dbReference type="InterPro" id="IPR014729">
    <property type="entry name" value="Rossmann-like_a/b/a_fold"/>
</dbReference>
<dbReference type="NCBIfam" id="TIGR00435">
    <property type="entry name" value="cysS"/>
    <property type="match status" value="1"/>
</dbReference>
<keyword evidence="8" id="KW-0648">Protein biosynthesis</keyword>
<keyword evidence="5" id="KW-0547">Nucleotide-binding</keyword>
<dbReference type="InterPro" id="IPR015803">
    <property type="entry name" value="Cys-tRNA-ligase"/>
</dbReference>
<dbReference type="SUPFAM" id="SSF47323">
    <property type="entry name" value="Anticodon-binding domain of a subclass of class I aminoacyl-tRNA synthetases"/>
    <property type="match status" value="1"/>
</dbReference>
<evidence type="ECO:0000259" key="13">
    <source>
        <dbReference type="Pfam" id="PF01406"/>
    </source>
</evidence>
<dbReference type="HAMAP" id="MF_00041">
    <property type="entry name" value="Cys_tRNA_synth"/>
    <property type="match status" value="1"/>
</dbReference>
<evidence type="ECO:0000256" key="5">
    <source>
        <dbReference type="ARBA" id="ARBA00022741"/>
    </source>
</evidence>
<evidence type="ECO:0000256" key="1">
    <source>
        <dbReference type="ARBA" id="ARBA00001947"/>
    </source>
</evidence>
<keyword evidence="15" id="KW-1185">Reference proteome</keyword>
<dbReference type="GO" id="GO:0005524">
    <property type="term" value="F:ATP binding"/>
    <property type="evidence" value="ECO:0007669"/>
    <property type="project" value="UniProtKB-KW"/>
</dbReference>
<keyword evidence="7" id="KW-0067">ATP-binding</keyword>
<dbReference type="Gene3D" id="3.40.50.620">
    <property type="entry name" value="HUPs"/>
    <property type="match status" value="2"/>
</dbReference>
<evidence type="ECO:0000256" key="12">
    <source>
        <dbReference type="SAM" id="MobiDB-lite"/>
    </source>
</evidence>
<comment type="cofactor">
    <cofactor evidence="1">
        <name>Zn(2+)</name>
        <dbReference type="ChEBI" id="CHEBI:29105"/>
    </cofactor>
</comment>
<evidence type="ECO:0000256" key="2">
    <source>
        <dbReference type="ARBA" id="ARBA00012832"/>
    </source>
</evidence>
<dbReference type="GO" id="GO:0005737">
    <property type="term" value="C:cytoplasm"/>
    <property type="evidence" value="ECO:0007669"/>
    <property type="project" value="TreeGrafter"/>
</dbReference>
<dbReference type="EMBL" id="LFRF01000008">
    <property type="protein sequence ID" value="KND91713.1"/>
    <property type="molecule type" value="Genomic_DNA"/>
</dbReference>
<dbReference type="PANTHER" id="PTHR10890">
    <property type="entry name" value="CYSTEINYL-TRNA SYNTHETASE"/>
    <property type="match status" value="1"/>
</dbReference>
<protein>
    <recommendedName>
        <fullName evidence="2">cysteine--tRNA ligase</fullName>
        <ecNumber evidence="2">6.1.1.16</ecNumber>
    </recommendedName>
    <alternativeName>
        <fullName evidence="10">Cysteinyl-tRNA synthetase</fullName>
    </alternativeName>
</protein>
<reference evidence="14 15" key="1">
    <citation type="journal article" date="2015" name="BMC Genomics">
        <title>The genome of the truffle-parasite Tolypocladium ophioglossoides and the evolution of antifungal peptaibiotics.</title>
        <authorList>
            <person name="Quandt C.A."/>
            <person name="Bushley K.E."/>
            <person name="Spatafora J.W."/>
        </authorList>
    </citation>
    <scope>NUCLEOTIDE SEQUENCE [LARGE SCALE GENOMIC DNA]</scope>
    <source>
        <strain evidence="14 15">CBS 100239</strain>
    </source>
</reference>
<dbReference type="STRING" id="1163406.A0A0L0NCA6"/>
<dbReference type="PANTHER" id="PTHR10890:SF3">
    <property type="entry name" value="CYSTEINE--TRNA LIGASE, CYTOPLASMIC"/>
    <property type="match status" value="1"/>
</dbReference>
<dbReference type="GO" id="GO:0046872">
    <property type="term" value="F:metal ion binding"/>
    <property type="evidence" value="ECO:0007669"/>
    <property type="project" value="UniProtKB-KW"/>
</dbReference>
<organism evidence="14 15">
    <name type="scientific">Tolypocladium ophioglossoides (strain CBS 100239)</name>
    <name type="common">Snaketongue truffleclub</name>
    <name type="synonym">Elaphocordyceps ophioglossoides</name>
    <dbReference type="NCBI Taxonomy" id="1163406"/>
    <lineage>
        <taxon>Eukaryota</taxon>
        <taxon>Fungi</taxon>
        <taxon>Dikarya</taxon>
        <taxon>Ascomycota</taxon>
        <taxon>Pezizomycotina</taxon>
        <taxon>Sordariomycetes</taxon>
        <taxon>Hypocreomycetidae</taxon>
        <taxon>Hypocreales</taxon>
        <taxon>Ophiocordycipitaceae</taxon>
        <taxon>Tolypocladium</taxon>
    </lineage>
</organism>
<keyword evidence="4" id="KW-0479">Metal-binding</keyword>
<comment type="caution">
    <text evidence="14">The sequence shown here is derived from an EMBL/GenBank/DDBJ whole genome shotgun (WGS) entry which is preliminary data.</text>
</comment>
<evidence type="ECO:0000313" key="15">
    <source>
        <dbReference type="Proteomes" id="UP000036947"/>
    </source>
</evidence>
<evidence type="ECO:0000256" key="3">
    <source>
        <dbReference type="ARBA" id="ARBA00022598"/>
    </source>
</evidence>
<dbReference type="Proteomes" id="UP000036947">
    <property type="component" value="Unassembled WGS sequence"/>
</dbReference>
<evidence type="ECO:0000256" key="11">
    <source>
        <dbReference type="SAM" id="Coils"/>
    </source>
</evidence>
<proteinExistence type="inferred from homology"/>
<feature type="domain" description="tRNA synthetases class I catalytic" evidence="13">
    <location>
        <begin position="53"/>
        <end position="494"/>
    </location>
</feature>
<feature type="coiled-coil region" evidence="11">
    <location>
        <begin position="729"/>
        <end position="766"/>
    </location>
</feature>
<dbReference type="AlphaFoldDB" id="A0A0L0NCA6"/>
<evidence type="ECO:0000313" key="14">
    <source>
        <dbReference type="EMBL" id="KND91713.1"/>
    </source>
</evidence>
<evidence type="ECO:0000256" key="10">
    <source>
        <dbReference type="ARBA" id="ARBA00031499"/>
    </source>
</evidence>
<dbReference type="Pfam" id="PF01406">
    <property type="entry name" value="tRNA-synt_1e"/>
    <property type="match status" value="1"/>
</dbReference>
<name>A0A0L0NCA6_TOLOC</name>
<gene>
    <name evidence="14" type="ORF">TOPH_03810</name>
</gene>
<evidence type="ECO:0000256" key="6">
    <source>
        <dbReference type="ARBA" id="ARBA00022833"/>
    </source>
</evidence>
<keyword evidence="3 14" id="KW-0436">Ligase</keyword>
<dbReference type="PRINTS" id="PR00983">
    <property type="entry name" value="TRNASYNTHCYS"/>
</dbReference>
<keyword evidence="11" id="KW-0175">Coiled coil</keyword>
<keyword evidence="9" id="KW-0030">Aminoacyl-tRNA synthetase</keyword>
<keyword evidence="6" id="KW-0862">Zinc</keyword>
<accession>A0A0L0NCA6</accession>
<evidence type="ECO:0000256" key="8">
    <source>
        <dbReference type="ARBA" id="ARBA00022917"/>
    </source>
</evidence>
<dbReference type="SUPFAM" id="SSF52374">
    <property type="entry name" value="Nucleotidylyl transferase"/>
    <property type="match status" value="1"/>
</dbReference>
<feature type="region of interest" description="Disordered" evidence="12">
    <location>
        <begin position="1"/>
        <end position="27"/>
    </location>
</feature>
<evidence type="ECO:0000256" key="7">
    <source>
        <dbReference type="ARBA" id="ARBA00022840"/>
    </source>
</evidence>
<dbReference type="InterPro" id="IPR024909">
    <property type="entry name" value="Cys-tRNA/MSH_ligase"/>
</dbReference>
<dbReference type="EC" id="6.1.1.16" evidence="2"/>
<evidence type="ECO:0000256" key="4">
    <source>
        <dbReference type="ARBA" id="ARBA00022723"/>
    </source>
</evidence>
<dbReference type="GO" id="GO:0006423">
    <property type="term" value="P:cysteinyl-tRNA aminoacylation"/>
    <property type="evidence" value="ECO:0007669"/>
    <property type="project" value="InterPro"/>
</dbReference>
<dbReference type="OrthoDB" id="438179at2759"/>
<dbReference type="GO" id="GO:0004817">
    <property type="term" value="F:cysteine-tRNA ligase activity"/>
    <property type="evidence" value="ECO:0007669"/>
    <property type="project" value="UniProtKB-EC"/>
</dbReference>
<dbReference type="InterPro" id="IPR032678">
    <property type="entry name" value="tRNA-synt_1_cat_dom"/>
</dbReference>
<dbReference type="InterPro" id="IPR009080">
    <property type="entry name" value="tRNAsynth_Ia_anticodon-bd"/>
</dbReference>